<sequence length="236" mass="25754">MDYTRPLALKLLLALSVATWGFGTCRADFTPADNYLINCGSMTDAAVDRRVFVADSSGPAILTSPTRRRHHLANAVSGFDDAMLYQTARIFASPSSYAFKLKSAAYQSYDLTTAAFKVSTQDVVLLDNFTAPTTSSPVFKEYSLNIARDMLILTFVPLGNNTPAFINAIEVISVPNDLITDSGADSGPCRSTFFRINVGGPKVTPDNDTLWRTWDTDQSSFVNSTAINLLITHQET</sequence>
<evidence type="ECO:0000256" key="1">
    <source>
        <dbReference type="ARBA" id="ARBA00004479"/>
    </source>
</evidence>
<dbReference type="Proteomes" id="UP001164776">
    <property type="component" value="Unassembled WGS sequence"/>
</dbReference>
<evidence type="ECO:0000256" key="4">
    <source>
        <dbReference type="ARBA" id="ARBA00022840"/>
    </source>
</evidence>
<accession>A0A9W7X916</accession>
<keyword evidence="9" id="KW-1185">Reference proteome</keyword>
<dbReference type="GO" id="GO:0004714">
    <property type="term" value="F:transmembrane receptor protein tyrosine kinase activity"/>
    <property type="evidence" value="ECO:0007669"/>
    <property type="project" value="InterPro"/>
</dbReference>
<dbReference type="PANTHER" id="PTHR34590">
    <property type="entry name" value="OS03G0124300 PROTEIN-RELATED"/>
    <property type="match status" value="1"/>
</dbReference>
<dbReference type="Gene3D" id="2.60.120.430">
    <property type="entry name" value="Galactose-binding lectin"/>
    <property type="match status" value="1"/>
</dbReference>
<dbReference type="OrthoDB" id="640180at2759"/>
<dbReference type="Pfam" id="PF12819">
    <property type="entry name" value="Malectin_like"/>
    <property type="match status" value="1"/>
</dbReference>
<name>A0A9W7X916_9POAL</name>
<protein>
    <recommendedName>
        <fullName evidence="7">Malectin-like domain-containing protein</fullName>
    </recommendedName>
</protein>
<dbReference type="GO" id="GO:0016020">
    <property type="term" value="C:membrane"/>
    <property type="evidence" value="ECO:0007669"/>
    <property type="project" value="UniProtKB-SubCell"/>
</dbReference>
<keyword evidence="5" id="KW-0325">Glycoprotein</keyword>
<evidence type="ECO:0000313" key="8">
    <source>
        <dbReference type="EMBL" id="KAJ1254646.1"/>
    </source>
</evidence>
<keyword evidence="3" id="KW-0547">Nucleotide-binding</keyword>
<reference evidence="8 9" key="1">
    <citation type="submission" date="2022-10" db="EMBL/GenBank/DDBJ databases">
        <title>WGS assembly of Paspalum vaginatum 540-79.</title>
        <authorList>
            <person name="Sun G."/>
            <person name="Wase N."/>
            <person name="Shu S."/>
            <person name="Jenkins J."/>
            <person name="Zhou B."/>
            <person name="Torres-Rodriguez J."/>
            <person name="Chen C."/>
            <person name="Sandor L."/>
            <person name="Plott C."/>
            <person name="Yoshinga Y."/>
            <person name="Daum C."/>
            <person name="Qi P."/>
            <person name="Barry K."/>
            <person name="Lipzen A."/>
            <person name="Berry L."/>
            <person name="Pedersen C."/>
            <person name="Gottilla T."/>
            <person name="Foltz A."/>
            <person name="Yu H."/>
            <person name="O'Malley R."/>
            <person name="Zhang C."/>
            <person name="Devos K."/>
            <person name="Sigmon B."/>
            <person name="Yu B."/>
            <person name="Obata T."/>
            <person name="Schmutz J."/>
            <person name="Schnable J."/>
        </authorList>
    </citation>
    <scope>NUCLEOTIDE SEQUENCE [LARGE SCALE GENOMIC DNA]</scope>
    <source>
        <strain evidence="9">cv. 540-79</strain>
    </source>
</reference>
<keyword evidence="6" id="KW-0732">Signal</keyword>
<comment type="subcellular location">
    <subcellularLocation>
        <location evidence="1">Membrane</location>
        <topology evidence="1">Single-pass type I membrane protein</topology>
    </subcellularLocation>
</comment>
<feature type="domain" description="Malectin-like" evidence="7">
    <location>
        <begin position="84"/>
        <end position="225"/>
    </location>
</feature>
<comment type="caution">
    <text evidence="8">The sequence shown here is derived from an EMBL/GenBank/DDBJ whole genome shotgun (WGS) entry which is preliminary data.</text>
</comment>
<feature type="chain" id="PRO_5040898999" description="Malectin-like domain-containing protein" evidence="6">
    <location>
        <begin position="28"/>
        <end position="236"/>
    </location>
</feature>
<dbReference type="GO" id="GO:0005524">
    <property type="term" value="F:ATP binding"/>
    <property type="evidence" value="ECO:0007669"/>
    <property type="project" value="UniProtKB-KW"/>
</dbReference>
<dbReference type="EMBL" id="MU629953">
    <property type="protein sequence ID" value="KAJ1254646.1"/>
    <property type="molecule type" value="Genomic_DNA"/>
</dbReference>
<gene>
    <name evidence="8" type="ORF">BS78_K010800</name>
</gene>
<dbReference type="AlphaFoldDB" id="A0A9W7X916"/>
<evidence type="ECO:0000256" key="6">
    <source>
        <dbReference type="SAM" id="SignalP"/>
    </source>
</evidence>
<organism evidence="8 9">
    <name type="scientific">Paspalum vaginatum</name>
    <name type="common">seashore paspalum</name>
    <dbReference type="NCBI Taxonomy" id="158149"/>
    <lineage>
        <taxon>Eukaryota</taxon>
        <taxon>Viridiplantae</taxon>
        <taxon>Streptophyta</taxon>
        <taxon>Embryophyta</taxon>
        <taxon>Tracheophyta</taxon>
        <taxon>Spermatophyta</taxon>
        <taxon>Magnoliopsida</taxon>
        <taxon>Liliopsida</taxon>
        <taxon>Poales</taxon>
        <taxon>Poaceae</taxon>
        <taxon>PACMAD clade</taxon>
        <taxon>Panicoideae</taxon>
        <taxon>Andropogonodae</taxon>
        <taxon>Paspaleae</taxon>
        <taxon>Paspalinae</taxon>
        <taxon>Paspalum</taxon>
    </lineage>
</organism>
<evidence type="ECO:0000259" key="7">
    <source>
        <dbReference type="Pfam" id="PF12819"/>
    </source>
</evidence>
<evidence type="ECO:0000256" key="2">
    <source>
        <dbReference type="ARBA" id="ARBA00022679"/>
    </source>
</evidence>
<feature type="signal peptide" evidence="6">
    <location>
        <begin position="1"/>
        <end position="27"/>
    </location>
</feature>
<evidence type="ECO:0000313" key="9">
    <source>
        <dbReference type="Proteomes" id="UP001164776"/>
    </source>
</evidence>
<dbReference type="PANTHER" id="PTHR34590:SF10">
    <property type="entry name" value="RECEPTOR-LIKE PROTEIN KINASE HERK 1"/>
    <property type="match status" value="1"/>
</dbReference>
<evidence type="ECO:0000256" key="5">
    <source>
        <dbReference type="ARBA" id="ARBA00023180"/>
    </source>
</evidence>
<evidence type="ECO:0000256" key="3">
    <source>
        <dbReference type="ARBA" id="ARBA00022741"/>
    </source>
</evidence>
<keyword evidence="4" id="KW-0067">ATP-binding</keyword>
<dbReference type="InterPro" id="IPR045272">
    <property type="entry name" value="ANXUR1/2-like"/>
</dbReference>
<dbReference type="InterPro" id="IPR024788">
    <property type="entry name" value="Malectin-like_Carb-bd_dom"/>
</dbReference>
<keyword evidence="2" id="KW-0808">Transferase</keyword>
<proteinExistence type="predicted"/>